<dbReference type="InterPro" id="IPR051396">
    <property type="entry name" value="Bact_Antivir_Def_Nuclease"/>
</dbReference>
<feature type="domain" description="Endonuclease GajA/Old nuclease/RecF-like AAA" evidence="1">
    <location>
        <begin position="11"/>
        <end position="432"/>
    </location>
</feature>
<protein>
    <recommendedName>
        <fullName evidence="1">Endonuclease GajA/Old nuclease/RecF-like AAA domain-containing protein</fullName>
    </recommendedName>
</protein>
<dbReference type="InterPro" id="IPR027417">
    <property type="entry name" value="P-loop_NTPase"/>
</dbReference>
<dbReference type="Proteomes" id="UP000194853">
    <property type="component" value="Unassembled WGS sequence"/>
</dbReference>
<dbReference type="SUPFAM" id="SSF52540">
    <property type="entry name" value="P-loop containing nucleoside triphosphate hydrolases"/>
    <property type="match status" value="1"/>
</dbReference>
<sequence length="453" mass="53594">MENKINLTCFEIEGLNNEKNVSLTFDNNIRILLGENGTGKTTILTILYYVLSRKFYNLYNIEFSKIHMKLSTNQIITLDKEWFLLEENKNAHKYYKYLEEELNKEEFDYVLETIYGNGTTEQFKTLYFHKLRMRDVSPSKIRRYILELKNILRDNGSYRYSENILKVDKEIKEIFNKEILYFPTYRRIEDDLSKIGLSLNEDNISEKYGIINFGMNDVQKIFDTIKNDIKDESLVSYSNVTGNMIKHLIYPDTKQYLLEFDDSILKNKELLEVVLDRFGKDLNEEDKRYIFNLISNGDIFKSEYNSLNFYLKNLIRNYMHYKKRDDSIKEFANICTKYLVNKKIYFNEGNGEISILNLKNNNEIELNKLSSGEKQIVSILAQVFLNFNDNFIILFDEPELSLSIEWQEMLLPDIVDSGKCSLLFAVTHSPFIFDNKLDSYATGIEMFIEEINI</sequence>
<reference evidence="2 3" key="1">
    <citation type="submission" date="2016-10" db="EMBL/GenBank/DDBJ databases">
        <title>Comparative genomics of Bacillus thuringiensis reveals a path to pathogens against multiple invertebrate hosts.</title>
        <authorList>
            <person name="Zheng J."/>
            <person name="Gao Q."/>
            <person name="Liu H."/>
            <person name="Peng D."/>
            <person name="Ruan L."/>
            <person name="Sun M."/>
        </authorList>
    </citation>
    <scope>NUCLEOTIDE SEQUENCE [LARGE SCALE GENOMIC DNA]</scope>
    <source>
        <strain evidence="2">BGSC 4CF1</strain>
    </source>
</reference>
<dbReference type="EMBL" id="MOOS01000090">
    <property type="protein sequence ID" value="OUB69901.1"/>
    <property type="molecule type" value="Genomic_DNA"/>
</dbReference>
<proteinExistence type="predicted"/>
<dbReference type="PANTHER" id="PTHR43581:SF2">
    <property type="entry name" value="EXCINUCLEASE ATPASE SUBUNIT"/>
    <property type="match status" value="1"/>
</dbReference>
<dbReference type="PANTHER" id="PTHR43581">
    <property type="entry name" value="ATP/GTP PHOSPHATASE"/>
    <property type="match status" value="1"/>
</dbReference>
<dbReference type="RefSeq" id="WP_086404113.1">
    <property type="nucleotide sequence ID" value="NZ_MOOS01000090.1"/>
</dbReference>
<accession>A0A9X6R0Z6</accession>
<dbReference type="InterPro" id="IPR041685">
    <property type="entry name" value="AAA_GajA/Old/RecF-like"/>
</dbReference>
<evidence type="ECO:0000313" key="3">
    <source>
        <dbReference type="Proteomes" id="UP000194853"/>
    </source>
</evidence>
<name>A0A9X6R0Z6_BACTJ</name>
<gene>
    <name evidence="2" type="ORF">BK750_13055</name>
</gene>
<dbReference type="Gene3D" id="3.40.50.300">
    <property type="entry name" value="P-loop containing nucleotide triphosphate hydrolases"/>
    <property type="match status" value="1"/>
</dbReference>
<comment type="caution">
    <text evidence="2">The sequence shown here is derived from an EMBL/GenBank/DDBJ whole genome shotgun (WGS) entry which is preliminary data.</text>
</comment>
<dbReference type="AlphaFoldDB" id="A0A9X6R0Z6"/>
<evidence type="ECO:0000259" key="1">
    <source>
        <dbReference type="Pfam" id="PF13175"/>
    </source>
</evidence>
<organism evidence="2 3">
    <name type="scientific">Bacillus thuringiensis subsp. jegathesan</name>
    <dbReference type="NCBI Taxonomy" id="56955"/>
    <lineage>
        <taxon>Bacteria</taxon>
        <taxon>Bacillati</taxon>
        <taxon>Bacillota</taxon>
        <taxon>Bacilli</taxon>
        <taxon>Bacillales</taxon>
        <taxon>Bacillaceae</taxon>
        <taxon>Bacillus</taxon>
        <taxon>Bacillus cereus group</taxon>
    </lineage>
</organism>
<evidence type="ECO:0000313" key="2">
    <source>
        <dbReference type="EMBL" id="OUB69901.1"/>
    </source>
</evidence>
<dbReference type="Pfam" id="PF13175">
    <property type="entry name" value="AAA_15"/>
    <property type="match status" value="1"/>
</dbReference>